<evidence type="ECO:0000256" key="2">
    <source>
        <dbReference type="ARBA" id="ARBA00023002"/>
    </source>
</evidence>
<evidence type="ECO:0000313" key="4">
    <source>
        <dbReference type="EMBL" id="UPV98965.1"/>
    </source>
</evidence>
<dbReference type="InterPro" id="IPR009023">
    <property type="entry name" value="HMG_CoA_Rdtase_NAD(P)-bd_sf"/>
</dbReference>
<dbReference type="NCBIfam" id="TIGR00532">
    <property type="entry name" value="HMG_CoA_R_NAD"/>
    <property type="match status" value="1"/>
</dbReference>
<dbReference type="Pfam" id="PF00368">
    <property type="entry name" value="HMG-CoA_red"/>
    <property type="match status" value="1"/>
</dbReference>
<evidence type="ECO:0000256" key="3">
    <source>
        <dbReference type="RuleBase" id="RU361219"/>
    </source>
</evidence>
<accession>A0A8U0IE26</accession>
<dbReference type="PROSITE" id="PS00318">
    <property type="entry name" value="HMG_COA_REDUCTASE_2"/>
    <property type="match status" value="1"/>
</dbReference>
<gene>
    <name evidence="4" type="ORF">M0R88_10540</name>
</gene>
<dbReference type="InterPro" id="IPR002202">
    <property type="entry name" value="HMG_CoA_Rdtase"/>
</dbReference>
<dbReference type="SUPFAM" id="SSF55035">
    <property type="entry name" value="NAD-binding domain of HMG-CoA reductase"/>
    <property type="match status" value="1"/>
</dbReference>
<dbReference type="GO" id="GO:0004420">
    <property type="term" value="F:hydroxymethylglutaryl-CoA reductase (NADPH) activity"/>
    <property type="evidence" value="ECO:0007669"/>
    <property type="project" value="InterPro"/>
</dbReference>
<dbReference type="Proteomes" id="UP000830434">
    <property type="component" value="Chromosome"/>
</dbReference>
<dbReference type="PROSITE" id="PS50065">
    <property type="entry name" value="HMG_COA_REDUCTASE_4"/>
    <property type="match status" value="1"/>
</dbReference>
<evidence type="ECO:0000313" key="5">
    <source>
        <dbReference type="Proteomes" id="UP000830434"/>
    </source>
</evidence>
<dbReference type="GO" id="GO:0015936">
    <property type="term" value="P:coenzyme A metabolic process"/>
    <property type="evidence" value="ECO:0007669"/>
    <property type="project" value="InterPro"/>
</dbReference>
<dbReference type="GeneID" id="72190297"/>
<dbReference type="CDD" id="cd00644">
    <property type="entry name" value="HMG-CoA_reductase_classII"/>
    <property type="match status" value="1"/>
</dbReference>
<dbReference type="RefSeq" id="WP_248653469.1">
    <property type="nucleotide sequence ID" value="NZ_CP096658.1"/>
</dbReference>
<dbReference type="Gene3D" id="3.90.770.10">
    <property type="entry name" value="3-hydroxy-3-methylglutaryl-coenzyme A Reductase, Chain A, domain 2"/>
    <property type="match status" value="2"/>
</dbReference>
<keyword evidence="5" id="KW-1185">Reference proteome</keyword>
<dbReference type="AlphaFoldDB" id="A0A8U0IE26"/>
<dbReference type="EMBL" id="CP096658">
    <property type="protein sequence ID" value="UPV98965.1"/>
    <property type="molecule type" value="Genomic_DNA"/>
</dbReference>
<reference evidence="4" key="1">
    <citation type="submission" date="2022-04" db="EMBL/GenBank/DDBJ databases">
        <title>Diverse halophilic archaea isolated from saline environments.</title>
        <authorList>
            <person name="Cui H.-L."/>
        </authorList>
    </citation>
    <scope>NUCLEOTIDE SEQUENCE</scope>
    <source>
        <strain evidence="4">XZYJT40</strain>
    </source>
</reference>
<keyword evidence="2 3" id="KW-0560">Oxidoreductase</keyword>
<dbReference type="InterPro" id="IPR004553">
    <property type="entry name" value="HMG_CoA_Rdtase_bac-typ"/>
</dbReference>
<protein>
    <recommendedName>
        <fullName evidence="3">3-hydroxy-3-methylglutaryl coenzyme A reductase</fullName>
        <shortName evidence="3">HMG-CoA reductase</shortName>
    </recommendedName>
</protein>
<comment type="similarity">
    <text evidence="1 3">Belongs to the HMG-CoA reductase family.</text>
</comment>
<dbReference type="Gene3D" id="1.10.8.660">
    <property type="match status" value="1"/>
</dbReference>
<dbReference type="PROSITE" id="PS00066">
    <property type="entry name" value="HMG_COA_REDUCTASE_1"/>
    <property type="match status" value="1"/>
</dbReference>
<sequence>MDSRIEGFYKASPRDRLAEVADRANLSSKDQEALSNIGLGVETADQVSENVIGTVEFPLSVATNFKVNGDDVLVPMAIEETSVVAAASYGALMARPTGGFTADVSGPIMLSQIQAKDVSDPHAAKVRILEQKDELVGLANEQDPVLVEHGGGCRDIEVRVIDTARGQMVVTHLVVDVRDAMGGNAVNTMAEALAPEIESLTGGEVELRILSNLADRRLARASCKIPPAELETDEVDLTGEEVRDRIVDAWAVADADPYRAATHNKGIMNGVDAVATATFNDWRAIEAGAHAYAAQGGYGPLTNYEVDEAGNLACSIEIPMQVGTVGGATALHNGAAAAMNLLNANSADELAGIMAAVGLAQNYAGLRALVSEGIQTGHMRLHAKNLAVQAGAPEKLVDEIADRMVVEDAIRQDRAEELLDELVEDDPNE</sequence>
<dbReference type="InterPro" id="IPR023076">
    <property type="entry name" value="HMG_CoA_Rdtase_CS"/>
</dbReference>
<organism evidence="4 5">
    <name type="scientific">Halorussus gelatinilyticus</name>
    <dbReference type="NCBI Taxonomy" id="2937524"/>
    <lineage>
        <taxon>Archaea</taxon>
        <taxon>Methanobacteriati</taxon>
        <taxon>Methanobacteriota</taxon>
        <taxon>Stenosarchaea group</taxon>
        <taxon>Halobacteria</taxon>
        <taxon>Halobacteriales</taxon>
        <taxon>Haladaptataceae</taxon>
        <taxon>Halorussus</taxon>
    </lineage>
</organism>
<evidence type="ECO:0000256" key="1">
    <source>
        <dbReference type="ARBA" id="ARBA00007661"/>
    </source>
</evidence>
<dbReference type="InterPro" id="IPR023074">
    <property type="entry name" value="HMG_CoA_Rdtase_cat_sf"/>
</dbReference>
<dbReference type="PANTHER" id="PTHR10572:SF24">
    <property type="entry name" value="3-HYDROXY-3-METHYLGLUTARYL-COENZYME A REDUCTASE"/>
    <property type="match status" value="1"/>
</dbReference>
<dbReference type="InterPro" id="IPR009029">
    <property type="entry name" value="HMG_CoA_Rdtase_sub-bd_dom_sf"/>
</dbReference>
<name>A0A8U0IE26_9EURY</name>
<dbReference type="PRINTS" id="PR00071">
    <property type="entry name" value="HMGCOARDTASE"/>
</dbReference>
<dbReference type="PANTHER" id="PTHR10572">
    <property type="entry name" value="3-HYDROXY-3-METHYLGLUTARYL-COENZYME A REDUCTASE"/>
    <property type="match status" value="1"/>
</dbReference>
<proteinExistence type="inferred from homology"/>
<dbReference type="SUPFAM" id="SSF56542">
    <property type="entry name" value="Substrate-binding domain of HMG-CoA reductase"/>
    <property type="match status" value="1"/>
</dbReference>
<dbReference type="KEGG" id="haxz:M0R88_10540"/>